<protein>
    <recommendedName>
        <fullName evidence="4">Stalled ribosome sensor GCN1-like N-terminal domain-containing protein</fullName>
    </recommendedName>
</protein>
<dbReference type="GO" id="GO:0006417">
    <property type="term" value="P:regulation of translation"/>
    <property type="evidence" value="ECO:0007669"/>
    <property type="project" value="TreeGrafter"/>
</dbReference>
<proteinExistence type="inferred from homology"/>
<evidence type="ECO:0000313" key="6">
    <source>
        <dbReference type="Proteomes" id="UP001457282"/>
    </source>
</evidence>
<organism evidence="5 6">
    <name type="scientific">Rubus argutus</name>
    <name type="common">Southern blackberry</name>
    <dbReference type="NCBI Taxonomy" id="59490"/>
    <lineage>
        <taxon>Eukaryota</taxon>
        <taxon>Viridiplantae</taxon>
        <taxon>Streptophyta</taxon>
        <taxon>Embryophyta</taxon>
        <taxon>Tracheophyta</taxon>
        <taxon>Spermatophyta</taxon>
        <taxon>Magnoliopsida</taxon>
        <taxon>eudicotyledons</taxon>
        <taxon>Gunneridae</taxon>
        <taxon>Pentapetalae</taxon>
        <taxon>rosids</taxon>
        <taxon>fabids</taxon>
        <taxon>Rosales</taxon>
        <taxon>Rosaceae</taxon>
        <taxon>Rosoideae</taxon>
        <taxon>Rosoideae incertae sedis</taxon>
        <taxon>Rubus</taxon>
    </lineage>
</organism>
<dbReference type="GO" id="GO:0005829">
    <property type="term" value="C:cytosol"/>
    <property type="evidence" value="ECO:0007669"/>
    <property type="project" value="TreeGrafter"/>
</dbReference>
<dbReference type="Proteomes" id="UP001457282">
    <property type="component" value="Unassembled WGS sequence"/>
</dbReference>
<evidence type="ECO:0000259" key="4">
    <source>
        <dbReference type="Pfam" id="PF24993"/>
    </source>
</evidence>
<dbReference type="GO" id="GO:0034198">
    <property type="term" value="P:cellular response to amino acid starvation"/>
    <property type="evidence" value="ECO:0007669"/>
    <property type="project" value="TreeGrafter"/>
</dbReference>
<dbReference type="GO" id="GO:0019887">
    <property type="term" value="F:protein kinase regulator activity"/>
    <property type="evidence" value="ECO:0007669"/>
    <property type="project" value="TreeGrafter"/>
</dbReference>
<name>A0AAW1W4E2_RUBAR</name>
<dbReference type="InterPro" id="IPR011989">
    <property type="entry name" value="ARM-like"/>
</dbReference>
<comment type="caution">
    <text evidence="5">The sequence shown here is derived from an EMBL/GenBank/DDBJ whole genome shotgun (WGS) entry which is preliminary data.</text>
</comment>
<dbReference type="InterPro" id="IPR016024">
    <property type="entry name" value="ARM-type_fold"/>
</dbReference>
<evidence type="ECO:0000256" key="2">
    <source>
        <dbReference type="ARBA" id="ARBA00022737"/>
    </source>
</evidence>
<keyword evidence="2" id="KW-0677">Repeat</keyword>
<dbReference type="Pfam" id="PF24993">
    <property type="entry name" value="GNC1_N"/>
    <property type="match status" value="1"/>
</dbReference>
<gene>
    <name evidence="5" type="ORF">M0R45_027946</name>
</gene>
<dbReference type="PANTHER" id="PTHR23346:SF7">
    <property type="entry name" value="STALLED RIBOSOME SENSOR GCN1"/>
    <property type="match status" value="1"/>
</dbReference>
<sequence>MLKRNPEIVLESVGILLKSVNLDLSKYAVEILSVVLPQARHADEGRRVGALEIVQCLSQSSSNPDALEAMFNAVKSVIGGSEGRLYIPYQRLGMINALQELCNAPDGKHLNRLSQTSCNYLRSCYNEDGNEDVKLAILSALGSWAARSADVVSIRLSVFFIFWSSALLDGIYALLLVGKIAAVDIKAEEIVVKEKIWFLISQNEPSLLPISLASKLLTEDCMACVNLLEVILVEHLQRALDSFSVRSLSQLIIFFMCHPCWDIRRVTYNATKKIIPAAPQLAEHLLIEFTTFISVVEEKHRISKSSETDSSLDSQVPFLPSVEVSVKALLVISSAALPAAPSASMRVLFCAHHPYLVGTAKRDAVWRRIHKCLHKCGFDINGNILADMENLCKGLLETMWLPSTTPSEQQAAISSLSTLMAIAPGETFVQFEKHLKHLPYRYSHDTLSENDIRIFHTPEGLLSSEQGVYIAESVAAKNTKQAKGRFRMYEDLNDMDNGGTNHSAKVEPSSKTGKSTKKPG</sequence>
<dbReference type="InterPro" id="IPR056810">
    <property type="entry name" value="GNC1-like_N"/>
</dbReference>
<feature type="region of interest" description="Disordered" evidence="3">
    <location>
        <begin position="488"/>
        <end position="520"/>
    </location>
</feature>
<dbReference type="PANTHER" id="PTHR23346">
    <property type="entry name" value="TRANSLATIONAL ACTIVATOR GCN1-RELATED"/>
    <property type="match status" value="1"/>
</dbReference>
<evidence type="ECO:0000313" key="5">
    <source>
        <dbReference type="EMBL" id="KAK9919347.1"/>
    </source>
</evidence>
<dbReference type="SUPFAM" id="SSF48371">
    <property type="entry name" value="ARM repeat"/>
    <property type="match status" value="1"/>
</dbReference>
<evidence type="ECO:0000256" key="3">
    <source>
        <dbReference type="SAM" id="MobiDB-lite"/>
    </source>
</evidence>
<keyword evidence="6" id="KW-1185">Reference proteome</keyword>
<dbReference type="EMBL" id="JBEDUW010000006">
    <property type="protein sequence ID" value="KAK9919347.1"/>
    <property type="molecule type" value="Genomic_DNA"/>
</dbReference>
<evidence type="ECO:0000256" key="1">
    <source>
        <dbReference type="ARBA" id="ARBA00007366"/>
    </source>
</evidence>
<feature type="domain" description="Stalled ribosome sensor GCN1-like N-terminal" evidence="4">
    <location>
        <begin position="1"/>
        <end position="85"/>
    </location>
</feature>
<dbReference type="AlphaFoldDB" id="A0AAW1W4E2"/>
<comment type="similarity">
    <text evidence="1">Belongs to the GCN1 family.</text>
</comment>
<dbReference type="Gene3D" id="1.25.10.10">
    <property type="entry name" value="Leucine-rich Repeat Variant"/>
    <property type="match status" value="1"/>
</dbReference>
<accession>A0AAW1W4E2</accession>
<reference evidence="5 6" key="1">
    <citation type="journal article" date="2023" name="G3 (Bethesda)">
        <title>A chromosome-length genome assembly and annotation of blackberry (Rubus argutus, cv. 'Hillquist').</title>
        <authorList>
            <person name="Bruna T."/>
            <person name="Aryal R."/>
            <person name="Dudchenko O."/>
            <person name="Sargent D.J."/>
            <person name="Mead D."/>
            <person name="Buti M."/>
            <person name="Cavallini A."/>
            <person name="Hytonen T."/>
            <person name="Andres J."/>
            <person name="Pham M."/>
            <person name="Weisz D."/>
            <person name="Mascagni F."/>
            <person name="Usai G."/>
            <person name="Natali L."/>
            <person name="Bassil N."/>
            <person name="Fernandez G.E."/>
            <person name="Lomsadze A."/>
            <person name="Armour M."/>
            <person name="Olukolu B."/>
            <person name="Poorten T."/>
            <person name="Britton C."/>
            <person name="Davik J."/>
            <person name="Ashrafi H."/>
            <person name="Aiden E.L."/>
            <person name="Borodovsky M."/>
            <person name="Worthington M."/>
        </authorList>
    </citation>
    <scope>NUCLEOTIDE SEQUENCE [LARGE SCALE GENOMIC DNA]</scope>
    <source>
        <strain evidence="5">PI 553951</strain>
    </source>
</reference>